<comment type="pathway">
    <text evidence="1 9">Amino-acid biosynthesis; L-arginine biosynthesis; N(2)-acetyl-L-ornithine from L-glutamate: step 2/4.</text>
</comment>
<dbReference type="PIRSF" id="PIRSF000728">
    <property type="entry name" value="NAGK"/>
    <property type="match status" value="1"/>
</dbReference>
<dbReference type="EC" id="2.7.2.8" evidence="9"/>
<dbReference type="AlphaFoldDB" id="A0A3R5UZH3"/>
<accession>A0A3R5UZH3</accession>
<dbReference type="GO" id="GO:0003991">
    <property type="term" value="F:acetylglutamate kinase activity"/>
    <property type="evidence" value="ECO:0007669"/>
    <property type="project" value="UniProtKB-UniRule"/>
</dbReference>
<gene>
    <name evidence="9 11" type="primary">argB</name>
    <name evidence="11" type="ORF">EP073_01250</name>
</gene>
<dbReference type="PANTHER" id="PTHR23342">
    <property type="entry name" value="N-ACETYLGLUTAMATE SYNTHASE"/>
    <property type="match status" value="1"/>
</dbReference>
<feature type="domain" description="Aspartate/glutamate/uridylate kinase" evidence="10">
    <location>
        <begin position="24"/>
        <end position="269"/>
    </location>
</feature>
<evidence type="ECO:0000256" key="4">
    <source>
        <dbReference type="ARBA" id="ARBA00022679"/>
    </source>
</evidence>
<keyword evidence="6 9" id="KW-0418">Kinase</keyword>
<keyword evidence="12" id="KW-1185">Reference proteome</keyword>
<dbReference type="Proteomes" id="UP000287502">
    <property type="component" value="Chromosome"/>
</dbReference>
<dbReference type="FunFam" id="3.40.1160.10:FF:000004">
    <property type="entry name" value="Acetylglutamate kinase"/>
    <property type="match status" value="1"/>
</dbReference>
<keyword evidence="7 9" id="KW-0067">ATP-binding</keyword>
<dbReference type="KEGG" id="gtl:EP073_01250"/>
<dbReference type="SUPFAM" id="SSF53633">
    <property type="entry name" value="Carbamate kinase-like"/>
    <property type="match status" value="1"/>
</dbReference>
<dbReference type="InterPro" id="IPR004662">
    <property type="entry name" value="AcgluKinase_fam"/>
</dbReference>
<dbReference type="InterPro" id="IPR001048">
    <property type="entry name" value="Asp/Glu/Uridylate_kinase"/>
</dbReference>
<feature type="binding site" evidence="9">
    <location>
        <position position="190"/>
    </location>
    <ligand>
        <name>substrate</name>
    </ligand>
</feature>
<evidence type="ECO:0000256" key="2">
    <source>
        <dbReference type="ARBA" id="ARBA00022571"/>
    </source>
</evidence>
<dbReference type="EMBL" id="CP035108">
    <property type="protein sequence ID" value="QAR32076.1"/>
    <property type="molecule type" value="Genomic_DNA"/>
</dbReference>
<dbReference type="GO" id="GO:0005737">
    <property type="term" value="C:cytoplasm"/>
    <property type="evidence" value="ECO:0007669"/>
    <property type="project" value="UniProtKB-SubCell"/>
</dbReference>
<comment type="similarity">
    <text evidence="9">Belongs to the acetylglutamate kinase family. ArgB subfamily.</text>
</comment>
<reference evidence="11 12" key="1">
    <citation type="submission" date="2019-01" db="EMBL/GenBank/DDBJ databases">
        <title>Geovibrio thiophilus DSM 11263, complete genome.</title>
        <authorList>
            <person name="Spring S."/>
            <person name="Bunk B."/>
            <person name="Sproer C."/>
        </authorList>
    </citation>
    <scope>NUCLEOTIDE SEQUENCE [LARGE SCALE GENOMIC DNA]</scope>
    <source>
        <strain evidence="11 12">DSM 11263</strain>
    </source>
</reference>
<evidence type="ECO:0000256" key="3">
    <source>
        <dbReference type="ARBA" id="ARBA00022605"/>
    </source>
</evidence>
<dbReference type="Gene3D" id="3.40.1160.10">
    <property type="entry name" value="Acetylglutamate kinase-like"/>
    <property type="match status" value="1"/>
</dbReference>
<protein>
    <recommendedName>
        <fullName evidence="9">Acetylglutamate kinase</fullName>
        <ecNumber evidence="9">2.7.2.8</ecNumber>
    </recommendedName>
    <alternativeName>
        <fullName evidence="9">N-acetyl-L-glutamate 5-phosphotransferase</fullName>
    </alternativeName>
    <alternativeName>
        <fullName evidence="9">NAG kinase</fullName>
        <shortName evidence="9">NAGK</shortName>
    </alternativeName>
</protein>
<evidence type="ECO:0000256" key="7">
    <source>
        <dbReference type="ARBA" id="ARBA00022840"/>
    </source>
</evidence>
<keyword evidence="9" id="KW-0963">Cytoplasm</keyword>
<evidence type="ECO:0000256" key="9">
    <source>
        <dbReference type="HAMAP-Rule" id="MF_00082"/>
    </source>
</evidence>
<dbReference type="UniPathway" id="UPA00068">
    <property type="reaction ID" value="UER00107"/>
</dbReference>
<comment type="subcellular location">
    <subcellularLocation>
        <location evidence="9">Cytoplasm</location>
    </subcellularLocation>
</comment>
<dbReference type="RefSeq" id="WP_128465363.1">
    <property type="nucleotide sequence ID" value="NZ_CP035108.1"/>
</dbReference>
<feature type="binding site" evidence="9">
    <location>
        <position position="86"/>
    </location>
    <ligand>
        <name>substrate</name>
    </ligand>
</feature>
<keyword evidence="4 9" id="KW-0808">Transferase</keyword>
<dbReference type="GO" id="GO:0005524">
    <property type="term" value="F:ATP binding"/>
    <property type="evidence" value="ECO:0007669"/>
    <property type="project" value="UniProtKB-UniRule"/>
</dbReference>
<evidence type="ECO:0000259" key="10">
    <source>
        <dbReference type="Pfam" id="PF00696"/>
    </source>
</evidence>
<feature type="binding site" evidence="9">
    <location>
        <begin position="64"/>
        <end position="65"/>
    </location>
    <ligand>
        <name>substrate</name>
    </ligand>
</feature>
<evidence type="ECO:0000256" key="6">
    <source>
        <dbReference type="ARBA" id="ARBA00022777"/>
    </source>
</evidence>
<dbReference type="NCBIfam" id="TIGR00761">
    <property type="entry name" value="argB"/>
    <property type="match status" value="1"/>
</dbReference>
<evidence type="ECO:0000256" key="1">
    <source>
        <dbReference type="ARBA" id="ARBA00004828"/>
    </source>
</evidence>
<name>A0A3R5UZH3_9BACT</name>
<dbReference type="InterPro" id="IPR001057">
    <property type="entry name" value="Glu/AcGlu_kinase"/>
</dbReference>
<dbReference type="InterPro" id="IPR037528">
    <property type="entry name" value="ArgB"/>
</dbReference>
<evidence type="ECO:0000256" key="8">
    <source>
        <dbReference type="ARBA" id="ARBA00048141"/>
    </source>
</evidence>
<evidence type="ECO:0000313" key="11">
    <source>
        <dbReference type="EMBL" id="QAR32076.1"/>
    </source>
</evidence>
<dbReference type="Pfam" id="PF00696">
    <property type="entry name" value="AA_kinase"/>
    <property type="match status" value="1"/>
</dbReference>
<comment type="catalytic activity">
    <reaction evidence="8 9">
        <text>N-acetyl-L-glutamate + ATP = N-acetyl-L-glutamyl 5-phosphate + ADP</text>
        <dbReference type="Rhea" id="RHEA:14629"/>
        <dbReference type="ChEBI" id="CHEBI:30616"/>
        <dbReference type="ChEBI" id="CHEBI:44337"/>
        <dbReference type="ChEBI" id="CHEBI:57936"/>
        <dbReference type="ChEBI" id="CHEBI:456216"/>
        <dbReference type="EC" id="2.7.2.8"/>
    </reaction>
</comment>
<dbReference type="HAMAP" id="MF_00082">
    <property type="entry name" value="ArgB"/>
    <property type="match status" value="1"/>
</dbReference>
<feature type="site" description="Transition state stabilizer" evidence="9">
    <location>
        <position position="29"/>
    </location>
</feature>
<keyword evidence="3 9" id="KW-0028">Amino-acid biosynthesis</keyword>
<sequence length="292" mass="31784">MEELIRKADVLIEALPYIQKFYGKTIVIKYGGHAMVDEELKLSFANDIVLMKYIGIRPIIVHGGGPQIGDMLKKLNIKTEFVSGMRITDAETMNVVEMVLAGKINKDIVRLINKNGGVAIGLSGKDGNLIRAEKLRLEDDPAFIRTPEIIDLGHVGRVKSVNVGVLEKLADSYIPVIAPVGVGDDYEAYNINADLVAGSIAAALKAEKLVLLTDVPYVMDKEKKRISTIHLDDVDKMKLDEVVTGGMIPKVDCAAEAVRGGVKKAHIIDGRVQHSVLLEMFTTSGIGTQIVE</sequence>
<evidence type="ECO:0000256" key="5">
    <source>
        <dbReference type="ARBA" id="ARBA00022741"/>
    </source>
</evidence>
<evidence type="ECO:0000313" key="12">
    <source>
        <dbReference type="Proteomes" id="UP000287502"/>
    </source>
</evidence>
<dbReference type="PRINTS" id="PR00474">
    <property type="entry name" value="GLU5KINASE"/>
</dbReference>
<dbReference type="PANTHER" id="PTHR23342:SF0">
    <property type="entry name" value="N-ACETYLGLUTAMATE SYNTHASE, MITOCHONDRIAL"/>
    <property type="match status" value="1"/>
</dbReference>
<comment type="function">
    <text evidence="9">Catalyzes the ATP-dependent phosphorylation of N-acetyl-L-glutamate.</text>
</comment>
<dbReference type="OrthoDB" id="9803155at2"/>
<keyword evidence="2 9" id="KW-0055">Arginine biosynthesis</keyword>
<dbReference type="InterPro" id="IPR036393">
    <property type="entry name" value="AceGlu_kinase-like_sf"/>
</dbReference>
<keyword evidence="5 9" id="KW-0547">Nucleotide-binding</keyword>
<proteinExistence type="inferred from homology"/>
<dbReference type="GO" id="GO:0042450">
    <property type="term" value="P:L-arginine biosynthetic process via ornithine"/>
    <property type="evidence" value="ECO:0007669"/>
    <property type="project" value="UniProtKB-UniRule"/>
</dbReference>
<dbReference type="InterPro" id="IPR041727">
    <property type="entry name" value="NAGK-C"/>
</dbReference>
<dbReference type="CDD" id="cd04250">
    <property type="entry name" value="AAK_NAGK-C"/>
    <property type="match status" value="1"/>
</dbReference>
<feature type="site" description="Transition state stabilizer" evidence="9">
    <location>
        <position position="250"/>
    </location>
</feature>
<organism evidence="11 12">
    <name type="scientific">Geovibrio thiophilus</name>
    <dbReference type="NCBI Taxonomy" id="139438"/>
    <lineage>
        <taxon>Bacteria</taxon>
        <taxon>Pseudomonadati</taxon>
        <taxon>Deferribacterota</taxon>
        <taxon>Deferribacteres</taxon>
        <taxon>Deferribacterales</taxon>
        <taxon>Geovibrionaceae</taxon>
        <taxon>Geovibrio</taxon>
    </lineage>
</organism>